<dbReference type="AlphaFoldDB" id="A0A9P0LNX4"/>
<dbReference type="SUPFAM" id="SSF53448">
    <property type="entry name" value="Nucleotide-diphospho-sugar transferases"/>
    <property type="match status" value="1"/>
</dbReference>
<comment type="similarity">
    <text evidence="1">Belongs to the transferase hexapeptide repeat family.</text>
</comment>
<dbReference type="InterPro" id="IPR056729">
    <property type="entry name" value="GMPPB_C"/>
</dbReference>
<dbReference type="OrthoDB" id="285674at2759"/>
<evidence type="ECO:0000259" key="3">
    <source>
        <dbReference type="Pfam" id="PF25087"/>
    </source>
</evidence>
<protein>
    <submittedName>
        <fullName evidence="4">Uncharacterized protein</fullName>
    </submittedName>
</protein>
<evidence type="ECO:0000259" key="2">
    <source>
        <dbReference type="Pfam" id="PF00483"/>
    </source>
</evidence>
<dbReference type="EMBL" id="CAKOFQ010007265">
    <property type="protein sequence ID" value="CAH1996696.1"/>
    <property type="molecule type" value="Genomic_DNA"/>
</dbReference>
<keyword evidence="5" id="KW-1185">Reference proteome</keyword>
<dbReference type="Proteomes" id="UP001152888">
    <property type="component" value="Unassembled WGS sequence"/>
</dbReference>
<proteinExistence type="inferred from homology"/>
<evidence type="ECO:0000313" key="4">
    <source>
        <dbReference type="EMBL" id="CAH1996696.1"/>
    </source>
</evidence>
<dbReference type="Pfam" id="PF25087">
    <property type="entry name" value="GMPPB_C"/>
    <property type="match status" value="1"/>
</dbReference>
<name>A0A9P0LNX4_ACAOB</name>
<evidence type="ECO:0000313" key="5">
    <source>
        <dbReference type="Proteomes" id="UP001152888"/>
    </source>
</evidence>
<evidence type="ECO:0000256" key="1">
    <source>
        <dbReference type="ARBA" id="ARBA00007274"/>
    </source>
</evidence>
<accession>A0A9P0LNX4</accession>
<dbReference type="InterPro" id="IPR050486">
    <property type="entry name" value="Mannose-1P_guanyltransferase"/>
</dbReference>
<reference evidence="4" key="1">
    <citation type="submission" date="2022-03" db="EMBL/GenBank/DDBJ databases">
        <authorList>
            <person name="Sayadi A."/>
        </authorList>
    </citation>
    <scope>NUCLEOTIDE SEQUENCE</scope>
</reference>
<comment type="caution">
    <text evidence="4">The sequence shown here is derived from an EMBL/GenBank/DDBJ whole genome shotgun (WGS) entry which is preliminary data.</text>
</comment>
<dbReference type="InterPro" id="IPR005835">
    <property type="entry name" value="NTP_transferase_dom"/>
</dbReference>
<dbReference type="PANTHER" id="PTHR22572">
    <property type="entry name" value="SUGAR-1-PHOSPHATE GUANYL TRANSFERASE"/>
    <property type="match status" value="1"/>
</dbReference>
<dbReference type="InterPro" id="IPR029044">
    <property type="entry name" value="Nucleotide-diphossugar_trans"/>
</dbReference>
<feature type="domain" description="Mannose-1-phosphate guanyltransferase C-terminal" evidence="3">
    <location>
        <begin position="256"/>
        <end position="392"/>
    </location>
</feature>
<organism evidence="4 5">
    <name type="scientific">Acanthoscelides obtectus</name>
    <name type="common">Bean weevil</name>
    <name type="synonym">Bruchus obtectus</name>
    <dbReference type="NCBI Taxonomy" id="200917"/>
    <lineage>
        <taxon>Eukaryota</taxon>
        <taxon>Metazoa</taxon>
        <taxon>Ecdysozoa</taxon>
        <taxon>Arthropoda</taxon>
        <taxon>Hexapoda</taxon>
        <taxon>Insecta</taxon>
        <taxon>Pterygota</taxon>
        <taxon>Neoptera</taxon>
        <taxon>Endopterygota</taxon>
        <taxon>Coleoptera</taxon>
        <taxon>Polyphaga</taxon>
        <taxon>Cucujiformia</taxon>
        <taxon>Chrysomeloidea</taxon>
        <taxon>Chrysomelidae</taxon>
        <taxon>Bruchinae</taxon>
        <taxon>Bruchini</taxon>
        <taxon>Acanthoscelides</taxon>
    </lineage>
</organism>
<dbReference type="Pfam" id="PF00483">
    <property type="entry name" value="NTP_transferase"/>
    <property type="match status" value="1"/>
</dbReference>
<dbReference type="Gene3D" id="2.160.10.10">
    <property type="entry name" value="Hexapeptide repeat proteins"/>
    <property type="match status" value="1"/>
</dbReference>
<dbReference type="Gene3D" id="3.90.550.10">
    <property type="entry name" value="Spore Coat Polysaccharide Biosynthesis Protein SpsA, Chain A"/>
    <property type="match status" value="1"/>
</dbReference>
<sequence length="394" mass="43456">MKDLKEILLIGFYPMAQIQPFVNEMQSQYKIIIRYLQEFTALGTAGGLFHFRDQIRCGNPDAFFVLNGDVCADFPLAELYQFHKEQPTKCNNTARVTIIATEATRQQSLNYGCIVVNKETMEVTHYVEKPSSYVSSLINCGIYVFSLEIFQTLEEMFNRKQQKIYSNMNGNGPTVNGNSPPGNDRDVGYIQLEQEILQPLSGSGRVFAMPVTSWWSQLKTAGAAIYANRHYLQLYRRKHPERLAKPSGGGGDGCTIIPDVHINSTASVHHTAVLGPNVSIGPGVVVGAGVRIKESIVLANAIIEERSLVLHSIIGKNSRIGKWARVEGTATDPDPNKPFAKMDNLPLFSTEGKLNPSITILGCSVSVSAETVLLNSVVLPNKELSRSIKNEIIL</sequence>
<feature type="domain" description="Nucleotidyl transferase" evidence="2">
    <location>
        <begin position="26"/>
        <end position="161"/>
    </location>
</feature>
<gene>
    <name evidence="4" type="ORF">ACAOBT_LOCUS23336</name>
</gene>